<keyword evidence="1" id="KW-0238">DNA-binding</keyword>
<feature type="region of interest" description="Disordered" evidence="2">
    <location>
        <begin position="661"/>
        <end position="691"/>
    </location>
</feature>
<evidence type="ECO:0000256" key="1">
    <source>
        <dbReference type="ARBA" id="ARBA00023125"/>
    </source>
</evidence>
<dbReference type="Pfam" id="PF08646">
    <property type="entry name" value="Rep_fac-A_C"/>
    <property type="match status" value="1"/>
</dbReference>
<accession>A0A165ESG4</accession>
<feature type="region of interest" description="Disordered" evidence="2">
    <location>
        <begin position="144"/>
        <end position="168"/>
    </location>
</feature>
<dbReference type="Gene3D" id="2.40.50.140">
    <property type="entry name" value="Nucleic acid-binding proteins"/>
    <property type="match status" value="4"/>
</dbReference>
<evidence type="ECO:0000259" key="4">
    <source>
        <dbReference type="Pfam" id="PF16900"/>
    </source>
</evidence>
<dbReference type="Proteomes" id="UP000076842">
    <property type="component" value="Unassembled WGS sequence"/>
</dbReference>
<evidence type="ECO:0000259" key="3">
    <source>
        <dbReference type="Pfam" id="PF08646"/>
    </source>
</evidence>
<feature type="domain" description="Replication protein A OB" evidence="4">
    <location>
        <begin position="365"/>
        <end position="459"/>
    </location>
</feature>
<dbReference type="InterPro" id="IPR012340">
    <property type="entry name" value="NA-bd_OB-fold"/>
</dbReference>
<sequence>MAEHVQPGVCAELLQGVDTEVDFVFQILRADHATLGGVPLRTEEYRLVLSDCEWSMQVMLDPRLNHLLVSAGELGLIRVRKVVRAVLNRTRIIVISGAHVVPWDDERQVLGEPVPLNQSTRAAVAGGTVVRSPPTNTMAALSVATNAERRPSGGRGTPIAEQASVSKPPSVISNAARNAPNLPARVGDPVTKVRPAAVNASRRDNAVRNLPAGARTGWGGVADAFDEEGNPIGDEEVNPVPISTLGVHAVQNYLIHVRVVEKGHKRSWNNEKGSGEILTLVVQDQWRTKCKVIAFHPDIIKACETDLVVGSTISMWNCKVTATRGPTVGMHPFDITLGRGSNMGFNMIPDTHVIPFGDPSYTSIDILRSLSGDERVDVIGIIVKVGPLETFKDDKGKEKRRRELAITDETTMSMRVGIWGGRAVTFAGKEGDTISLLGVVVDNYGGGSLNVHVDTTVELNPESEKATKLKKWYDRLPEGTKFQSVSSGYSAGCQLPDNVLPRSIAISMDRLKDSNMGRGTRVDTFNIVEKILRCEYECTYRACTHEGCNKKLDVNNLCYTGSHNPQQRGLHRFCFLLKLRVGRDDSWYDIAAFDGVAERMLGMTANKTARPAYSALKDQAIDALVGQTWWFTVQARTKSWNQGQIRTNSVKKAVRVDDEDGTVLPMEDYERDSDDDDHVIEEEDDIEQYED</sequence>
<dbReference type="Pfam" id="PF16900">
    <property type="entry name" value="REPA_OB_2"/>
    <property type="match status" value="1"/>
</dbReference>
<dbReference type="EMBL" id="KV423995">
    <property type="protein sequence ID" value="KZT55442.1"/>
    <property type="molecule type" value="Genomic_DNA"/>
</dbReference>
<dbReference type="OrthoDB" id="1751331at2759"/>
<protein>
    <submittedName>
        <fullName evidence="5">Uncharacterized protein</fullName>
    </submittedName>
</protein>
<dbReference type="GO" id="GO:0003677">
    <property type="term" value="F:DNA binding"/>
    <property type="evidence" value="ECO:0007669"/>
    <property type="project" value="UniProtKB-KW"/>
</dbReference>
<keyword evidence="6" id="KW-1185">Reference proteome</keyword>
<dbReference type="AlphaFoldDB" id="A0A165ESG4"/>
<dbReference type="InParanoid" id="A0A165ESG4"/>
<dbReference type="InterPro" id="IPR031657">
    <property type="entry name" value="REPA_OB_2"/>
</dbReference>
<evidence type="ECO:0000256" key="2">
    <source>
        <dbReference type="SAM" id="MobiDB-lite"/>
    </source>
</evidence>
<evidence type="ECO:0000313" key="6">
    <source>
        <dbReference type="Proteomes" id="UP000076842"/>
    </source>
</evidence>
<gene>
    <name evidence="5" type="ORF">CALCODRAFT_484813</name>
</gene>
<dbReference type="CDD" id="cd04475">
    <property type="entry name" value="RPA1_DBD_B"/>
    <property type="match status" value="1"/>
</dbReference>
<dbReference type="InterPro" id="IPR013955">
    <property type="entry name" value="Rep_factor-A_C"/>
</dbReference>
<evidence type="ECO:0000313" key="5">
    <source>
        <dbReference type="EMBL" id="KZT55442.1"/>
    </source>
</evidence>
<dbReference type="SUPFAM" id="SSF50249">
    <property type="entry name" value="Nucleic acid-binding proteins"/>
    <property type="match status" value="4"/>
</dbReference>
<name>A0A165ESG4_9BASI</name>
<dbReference type="STRING" id="1353952.A0A165ESG4"/>
<reference evidence="5 6" key="1">
    <citation type="journal article" date="2016" name="Mol. Biol. Evol.">
        <title>Comparative Genomics of Early-Diverging Mushroom-Forming Fungi Provides Insights into the Origins of Lignocellulose Decay Capabilities.</title>
        <authorList>
            <person name="Nagy L.G."/>
            <person name="Riley R."/>
            <person name="Tritt A."/>
            <person name="Adam C."/>
            <person name="Daum C."/>
            <person name="Floudas D."/>
            <person name="Sun H."/>
            <person name="Yadav J.S."/>
            <person name="Pangilinan J."/>
            <person name="Larsson K.H."/>
            <person name="Matsuura K."/>
            <person name="Barry K."/>
            <person name="Labutti K."/>
            <person name="Kuo R."/>
            <person name="Ohm R.A."/>
            <person name="Bhattacharya S.S."/>
            <person name="Shirouzu T."/>
            <person name="Yoshinaga Y."/>
            <person name="Martin F.M."/>
            <person name="Grigoriev I.V."/>
            <person name="Hibbett D.S."/>
        </authorList>
    </citation>
    <scope>NUCLEOTIDE SEQUENCE [LARGE SCALE GENOMIC DNA]</scope>
    <source>
        <strain evidence="5 6">HHB12733</strain>
    </source>
</reference>
<feature type="domain" description="Replication factor A C-terminal" evidence="3">
    <location>
        <begin position="535"/>
        <end position="657"/>
    </location>
</feature>
<proteinExistence type="predicted"/>
<organism evidence="5 6">
    <name type="scientific">Calocera cornea HHB12733</name>
    <dbReference type="NCBI Taxonomy" id="1353952"/>
    <lineage>
        <taxon>Eukaryota</taxon>
        <taxon>Fungi</taxon>
        <taxon>Dikarya</taxon>
        <taxon>Basidiomycota</taxon>
        <taxon>Agaricomycotina</taxon>
        <taxon>Dacrymycetes</taxon>
        <taxon>Dacrymycetales</taxon>
        <taxon>Dacrymycetaceae</taxon>
        <taxon>Calocera</taxon>
    </lineage>
</organism>